<dbReference type="Pfam" id="PF03176">
    <property type="entry name" value="MMPL"/>
    <property type="match status" value="2"/>
</dbReference>
<dbReference type="InterPro" id="IPR050545">
    <property type="entry name" value="Mycobact_MmpL"/>
</dbReference>
<feature type="transmembrane region" description="Helical" evidence="6">
    <location>
        <begin position="766"/>
        <end position="784"/>
    </location>
</feature>
<evidence type="ECO:0000256" key="3">
    <source>
        <dbReference type="ARBA" id="ARBA00022692"/>
    </source>
</evidence>
<keyword evidence="2" id="KW-1003">Cell membrane</keyword>
<feature type="transmembrane region" description="Helical" evidence="6">
    <location>
        <begin position="388"/>
        <end position="412"/>
    </location>
</feature>
<gene>
    <name evidence="8" type="ORF">B0174_00305</name>
</gene>
<reference evidence="8 9" key="1">
    <citation type="submission" date="2017-02" db="EMBL/GenBank/DDBJ databases">
        <title>Arcobacter caeni sp. nov, a new Arcobacter species isolated from reclaimed water.</title>
        <authorList>
            <person name="Figueras M.J."/>
            <person name="Perez-Cataluna A."/>
            <person name="Salas-Masso N."/>
        </authorList>
    </citation>
    <scope>NUCLEOTIDE SEQUENCE [LARGE SCALE GENOMIC DNA]</scope>
    <source>
        <strain evidence="8 9">RW17-10</strain>
    </source>
</reference>
<evidence type="ECO:0000313" key="8">
    <source>
        <dbReference type="EMBL" id="PUE66529.1"/>
    </source>
</evidence>
<dbReference type="PANTHER" id="PTHR33406">
    <property type="entry name" value="MEMBRANE PROTEIN MJ1562-RELATED"/>
    <property type="match status" value="1"/>
</dbReference>
<evidence type="ECO:0000259" key="7">
    <source>
        <dbReference type="Pfam" id="PF03176"/>
    </source>
</evidence>
<feature type="domain" description="Membrane transport protein MMPL" evidence="7">
    <location>
        <begin position="216"/>
        <end position="417"/>
    </location>
</feature>
<evidence type="ECO:0000256" key="2">
    <source>
        <dbReference type="ARBA" id="ARBA00022475"/>
    </source>
</evidence>
<feature type="transmembrane region" description="Helical" evidence="6">
    <location>
        <begin position="692"/>
        <end position="712"/>
    </location>
</feature>
<keyword evidence="9" id="KW-1185">Reference proteome</keyword>
<dbReference type="PANTHER" id="PTHR33406:SF12">
    <property type="entry name" value="BLR2997 PROTEIN"/>
    <property type="match status" value="1"/>
</dbReference>
<dbReference type="RefSeq" id="WP_108557641.1">
    <property type="nucleotide sequence ID" value="NZ_MUXE01000001.1"/>
</dbReference>
<protein>
    <recommendedName>
        <fullName evidence="7">Membrane transport protein MMPL domain-containing protein</fullName>
    </recommendedName>
</protein>
<evidence type="ECO:0000256" key="4">
    <source>
        <dbReference type="ARBA" id="ARBA00022989"/>
    </source>
</evidence>
<dbReference type="OrthoDB" id="5429313at2"/>
<dbReference type="SUPFAM" id="SSF82866">
    <property type="entry name" value="Multidrug efflux transporter AcrB transmembrane domain"/>
    <property type="match status" value="2"/>
</dbReference>
<feature type="transmembrane region" description="Helical" evidence="6">
    <location>
        <begin position="310"/>
        <end position="328"/>
    </location>
</feature>
<keyword evidence="3 6" id="KW-0812">Transmembrane</keyword>
<feature type="transmembrane region" description="Helical" evidence="6">
    <location>
        <begin position="284"/>
        <end position="304"/>
    </location>
</feature>
<accession>A0A363D5G4</accession>
<keyword evidence="5 6" id="KW-0472">Membrane</keyword>
<dbReference type="AlphaFoldDB" id="A0A363D5G4"/>
<proteinExistence type="predicted"/>
<feature type="transmembrane region" description="Helical" evidence="6">
    <location>
        <begin position="667"/>
        <end position="685"/>
    </location>
</feature>
<organism evidence="8 9">
    <name type="scientific">Arcobacter caeni</name>
    <dbReference type="NCBI Taxonomy" id="1912877"/>
    <lineage>
        <taxon>Bacteria</taxon>
        <taxon>Pseudomonadati</taxon>
        <taxon>Campylobacterota</taxon>
        <taxon>Epsilonproteobacteria</taxon>
        <taxon>Campylobacterales</taxon>
        <taxon>Arcobacteraceae</taxon>
        <taxon>Arcobacter</taxon>
    </lineage>
</organism>
<feature type="transmembrane region" description="Helical" evidence="6">
    <location>
        <begin position="442"/>
        <end position="462"/>
    </location>
</feature>
<evidence type="ECO:0000256" key="6">
    <source>
        <dbReference type="SAM" id="Phobius"/>
    </source>
</evidence>
<dbReference type="Gene3D" id="1.20.1640.10">
    <property type="entry name" value="Multidrug efflux transporter AcrB transmembrane domain"/>
    <property type="match status" value="2"/>
</dbReference>
<sequence length="829" mass="94872">MMKKIYDTFILKYPILVLLLLSLFVSILGYYSTKVEVDASAETLLLDDDKDLKFFREVNKRYNNSNFLIVTFTPKEDLLSDQSLDTIRNLSKDFLSVENIEGVDSILTVPLLQSPIRPISDLVAGVDSMETKEFDKKLIKNEFLTSPLYKNALVSADFKTTALILNLKNDTKYFELLEKRNALSAKEKDKTITNEEKNELKNTLIEFKNHRDLIRKNDAKNIENIRSIIKNHETNGKIFLGGVNMIASDAISFVKNDLLIYGISLVLIFMFILWYIFRRIRWVIIPLLICFISIISTGGILGLFGWEVTVISSNFIALQLIITMSIVIHLIERYRELNIRYKNASQYKLVINTVLSKLIPCFFAIITTVVGFASLILSNIEPVINLGLMMSIGIIISLVLSFIIFPIILLIIGKKDEFEKENTNFSFTQKCSYIVENYGKTIIVVTILSVIFSITGSSRLFVENSFINYFKSSTEIYKGMKVIDENLGGTSPLDIIIKFKDDEKVATSKNEKQDEYVDFENEYIEKNDDKQYWFSQDKMDTIMAIHDYLESIPEIGKVQSLATLLKVGEILNKNERLDGITLALLYNQLPPKYKNLILSPYINIEKNEARITMRIIDSNPDLRRNVLLTKINTDLREIIKNKETTYRLSNLMVLYNNMLQSLFNSQISTLGASIIILSIMFYVLFRSSKIVFIALVSNITPIFLLFGIMGWLNIPLDIMTITIAAIAIGIAVDDTIHFIHRFEDEFKIDKDYVNAMRRSHHGIGHAMYYTTIIIVIGFSILMLSNLVPTIYFGLLTGIIMISVLSADLLLLPKLLLMLKPYEKLKEITK</sequence>
<dbReference type="InterPro" id="IPR004869">
    <property type="entry name" value="MMPL_dom"/>
</dbReference>
<comment type="subcellular location">
    <subcellularLocation>
        <location evidence="1">Cell membrane</location>
        <topology evidence="1">Multi-pass membrane protein</topology>
    </subcellularLocation>
</comment>
<feature type="transmembrane region" description="Helical" evidence="6">
    <location>
        <begin position="349"/>
        <end position="376"/>
    </location>
</feature>
<evidence type="ECO:0000256" key="1">
    <source>
        <dbReference type="ARBA" id="ARBA00004651"/>
    </source>
</evidence>
<feature type="transmembrane region" description="Helical" evidence="6">
    <location>
        <begin position="718"/>
        <end position="739"/>
    </location>
</feature>
<evidence type="ECO:0000313" key="9">
    <source>
        <dbReference type="Proteomes" id="UP000251135"/>
    </source>
</evidence>
<name>A0A363D5G4_9BACT</name>
<feature type="transmembrane region" description="Helical" evidence="6">
    <location>
        <begin position="790"/>
        <end position="811"/>
    </location>
</feature>
<comment type="caution">
    <text evidence="8">The sequence shown here is derived from an EMBL/GenBank/DDBJ whole genome shotgun (WGS) entry which is preliminary data.</text>
</comment>
<dbReference type="EMBL" id="MUXE01000001">
    <property type="protein sequence ID" value="PUE66529.1"/>
    <property type="molecule type" value="Genomic_DNA"/>
</dbReference>
<dbReference type="Proteomes" id="UP000251135">
    <property type="component" value="Unassembled WGS sequence"/>
</dbReference>
<feature type="domain" description="Membrane transport protein MMPL" evidence="7">
    <location>
        <begin position="665"/>
        <end position="818"/>
    </location>
</feature>
<evidence type="ECO:0000256" key="5">
    <source>
        <dbReference type="ARBA" id="ARBA00023136"/>
    </source>
</evidence>
<dbReference type="GO" id="GO:0005886">
    <property type="term" value="C:plasma membrane"/>
    <property type="evidence" value="ECO:0007669"/>
    <property type="project" value="UniProtKB-SubCell"/>
</dbReference>
<feature type="transmembrane region" description="Helical" evidence="6">
    <location>
        <begin position="258"/>
        <end position="277"/>
    </location>
</feature>
<keyword evidence="4 6" id="KW-1133">Transmembrane helix</keyword>